<evidence type="ECO:0000256" key="4">
    <source>
        <dbReference type="SAM" id="MobiDB-lite"/>
    </source>
</evidence>
<dbReference type="OrthoDB" id="9763644at2"/>
<proteinExistence type="predicted"/>
<keyword evidence="1" id="KW-0547">Nucleotide-binding</keyword>
<dbReference type="PROSITE" id="PS51206">
    <property type="entry name" value="SF3_HELICASE_1"/>
    <property type="match status" value="1"/>
</dbReference>
<reference evidence="7" key="1">
    <citation type="submission" date="2018-09" db="EMBL/GenBank/DDBJ databases">
        <title>Paracoccus onubensis nov. sp. a moderate halophilic bacterium isolated from Gruta de las Maravillas (Aracena, Spain).</title>
        <authorList>
            <person name="Jurado V."/>
            <person name="Gutierrez-Patricio S."/>
            <person name="Gonzalez-Pimentel J.L."/>
            <person name="Miller A.Z."/>
            <person name="Laiz L."/>
            <person name="Saiz-Jimenez C."/>
        </authorList>
    </citation>
    <scope>NUCLEOTIDE SEQUENCE [LARGE SCALE GENOMIC DNA]</scope>
    <source>
        <strain evidence="7">DSM 26381</strain>
    </source>
</reference>
<dbReference type="InterPro" id="IPR051620">
    <property type="entry name" value="ORF904-like_C"/>
</dbReference>
<dbReference type="NCBIfam" id="TIGR01613">
    <property type="entry name" value="primase_Cterm"/>
    <property type="match status" value="1"/>
</dbReference>
<dbReference type="InterPro" id="IPR006500">
    <property type="entry name" value="Helicase_put_C_phage/plasmid"/>
</dbReference>
<sequence length="608" mass="67774">MMSDDSDKVRAAFEAQEEVDLPEGMDLPPADDGIDGQDPGRGPDDGSPAPPDDQDDDAPRDCANLPLNDFGNGQRFVRHFGRDVIWVPRVGWFVWSGKRWEQDPDEIEVRRHAQKLGGLIEHELPHLVLEEWQMAILADARQLRARAKELDDSISIGGDEAEEARAERATLDAKLARIEGLEKLLTSKRKDHRGFARTSGNTTRIQAAMTEASVGLARKLDLLDAADLDVNCESGVLRFTVDGGPGTGFSRTANVVLLDHARDHLITKMMPVPYDPDAQAPLFHKTINRILPDKGVREFVQRWFGLNMTALTGEQKLCFFHGGGGNGKSLLVDLIARIMGDYASTAKIESLTGRNRRGGGDATPDLIPLVGARMVRASEPEEGEKLQEGLIKELTGGEPILVRALQKDFFEIKPFFKLTISGNHKPDIRGLDDGIWRRVLLVPFDVQIPKAERDQNLGAKLWEERSGILNWMIEGLIAYLEGGLQEPAAVLDATREYREQSDPIGMFLETACVVTGDPADSLFTKDLVQAFNFWLDQRGEGQWKDRTISLRLKEKSRNWRSAATGKGFQDRKSSGIMRYDGIRFSDTFRRDLPMDVEGRVSWKGSRNG</sequence>
<dbReference type="Pfam" id="PF08706">
    <property type="entry name" value="D5_N"/>
    <property type="match status" value="1"/>
</dbReference>
<keyword evidence="3" id="KW-0067">ATP-binding</keyword>
<dbReference type="PANTHER" id="PTHR35372:SF2">
    <property type="entry name" value="SF3 HELICASE DOMAIN-CONTAINING PROTEIN"/>
    <property type="match status" value="1"/>
</dbReference>
<feature type="domain" description="SF3 helicase" evidence="5">
    <location>
        <begin position="295"/>
        <end position="457"/>
    </location>
</feature>
<keyword evidence="7" id="KW-1185">Reference proteome</keyword>
<dbReference type="Gene3D" id="3.40.50.300">
    <property type="entry name" value="P-loop containing nucleotide triphosphate hydrolases"/>
    <property type="match status" value="1"/>
</dbReference>
<feature type="compositionally biased region" description="Basic and acidic residues" evidence="4">
    <location>
        <begin position="1"/>
        <end position="11"/>
    </location>
</feature>
<evidence type="ECO:0000256" key="2">
    <source>
        <dbReference type="ARBA" id="ARBA00022801"/>
    </source>
</evidence>
<name>A0A419A8R0_9RHOB</name>
<dbReference type="InterPro" id="IPR014015">
    <property type="entry name" value="Helicase_SF3_DNA-vir"/>
</dbReference>
<dbReference type="Proteomes" id="UP000283587">
    <property type="component" value="Unassembled WGS sequence"/>
</dbReference>
<dbReference type="GO" id="GO:0016787">
    <property type="term" value="F:hydrolase activity"/>
    <property type="evidence" value="ECO:0007669"/>
    <property type="project" value="UniProtKB-KW"/>
</dbReference>
<comment type="caution">
    <text evidence="6">The sequence shown here is derived from an EMBL/GenBank/DDBJ whole genome shotgun (WGS) entry which is preliminary data.</text>
</comment>
<dbReference type="SUPFAM" id="SSF52540">
    <property type="entry name" value="P-loop containing nucleoside triphosphate hydrolases"/>
    <property type="match status" value="1"/>
</dbReference>
<dbReference type="GO" id="GO:0005524">
    <property type="term" value="F:ATP binding"/>
    <property type="evidence" value="ECO:0007669"/>
    <property type="project" value="UniProtKB-KW"/>
</dbReference>
<protein>
    <recommendedName>
        <fullName evidence="5">SF3 helicase domain-containing protein</fullName>
    </recommendedName>
</protein>
<dbReference type="Pfam" id="PF19263">
    <property type="entry name" value="DUF5906"/>
    <property type="match status" value="1"/>
</dbReference>
<feature type="region of interest" description="Disordered" evidence="4">
    <location>
        <begin position="1"/>
        <end position="67"/>
    </location>
</feature>
<dbReference type="SMART" id="SM00885">
    <property type="entry name" value="D5_N"/>
    <property type="match status" value="1"/>
</dbReference>
<evidence type="ECO:0000256" key="1">
    <source>
        <dbReference type="ARBA" id="ARBA00022741"/>
    </source>
</evidence>
<evidence type="ECO:0000259" key="5">
    <source>
        <dbReference type="PROSITE" id="PS51206"/>
    </source>
</evidence>
<evidence type="ECO:0000313" key="7">
    <source>
        <dbReference type="Proteomes" id="UP000283587"/>
    </source>
</evidence>
<dbReference type="InterPro" id="IPR027417">
    <property type="entry name" value="P-loop_NTPase"/>
</dbReference>
<gene>
    <name evidence="6" type="ORF">D3P05_07835</name>
</gene>
<dbReference type="PANTHER" id="PTHR35372">
    <property type="entry name" value="ATP BINDING PROTEIN-RELATED"/>
    <property type="match status" value="1"/>
</dbReference>
<evidence type="ECO:0000313" key="6">
    <source>
        <dbReference type="EMBL" id="RJL18243.1"/>
    </source>
</evidence>
<dbReference type="InterPro" id="IPR045455">
    <property type="entry name" value="NrS-1_pol-like_helicase"/>
</dbReference>
<organism evidence="6 7">
    <name type="scientific">Paracoccus siganidrum</name>
    <dbReference type="NCBI Taxonomy" id="1276757"/>
    <lineage>
        <taxon>Bacteria</taxon>
        <taxon>Pseudomonadati</taxon>
        <taxon>Pseudomonadota</taxon>
        <taxon>Alphaproteobacteria</taxon>
        <taxon>Rhodobacterales</taxon>
        <taxon>Paracoccaceae</taxon>
        <taxon>Paracoccus</taxon>
    </lineage>
</organism>
<dbReference type="AlphaFoldDB" id="A0A419A8R0"/>
<dbReference type="InterPro" id="IPR014818">
    <property type="entry name" value="Phage/plasmid_primase_P4_C"/>
</dbReference>
<evidence type="ECO:0000256" key="3">
    <source>
        <dbReference type="ARBA" id="ARBA00022840"/>
    </source>
</evidence>
<keyword evidence="2" id="KW-0378">Hydrolase</keyword>
<dbReference type="EMBL" id="QZEW01000026">
    <property type="protein sequence ID" value="RJL18243.1"/>
    <property type="molecule type" value="Genomic_DNA"/>
</dbReference>
<accession>A0A419A8R0</accession>